<organism evidence="9 10">
    <name type="scientific">Thiospirochaeta perfilievii</name>
    <dbReference type="NCBI Taxonomy" id="252967"/>
    <lineage>
        <taxon>Bacteria</taxon>
        <taxon>Pseudomonadati</taxon>
        <taxon>Spirochaetota</taxon>
        <taxon>Spirochaetia</taxon>
        <taxon>Spirochaetales</taxon>
        <taxon>Spirochaetaceae</taxon>
        <taxon>Thiospirochaeta</taxon>
    </lineage>
</organism>
<keyword evidence="1 6" id="KW-0963">Cytoplasm</keyword>
<reference evidence="9 10" key="1">
    <citation type="submission" date="2019-02" db="EMBL/GenBank/DDBJ databases">
        <authorList>
            <person name="Fomenkov A."/>
            <person name="Dubinina G."/>
            <person name="Grabovich M."/>
            <person name="Vincze T."/>
            <person name="Roberts R.J."/>
        </authorList>
    </citation>
    <scope>NUCLEOTIDE SEQUENCE [LARGE SCALE GENOMIC DNA]</scope>
    <source>
        <strain evidence="9 10">P</strain>
    </source>
</reference>
<dbReference type="PROSITE" id="PS51165">
    <property type="entry name" value="THUMP"/>
    <property type="match status" value="1"/>
</dbReference>
<keyword evidence="5 6" id="KW-0949">S-adenosyl-L-methionine</keyword>
<keyword evidence="7" id="KW-0694">RNA-binding</keyword>
<dbReference type="PIRSF" id="PIRSF037618">
    <property type="entry name" value="RNA_Mtase_bacteria_prd"/>
    <property type="match status" value="1"/>
</dbReference>
<accession>A0A5C1QD88</accession>
<evidence type="ECO:0000256" key="7">
    <source>
        <dbReference type="PROSITE-ProRule" id="PRU00529"/>
    </source>
</evidence>
<evidence type="ECO:0000313" key="10">
    <source>
        <dbReference type="Proteomes" id="UP000323824"/>
    </source>
</evidence>
<name>A0A5C1QD88_9SPIO</name>
<dbReference type="SUPFAM" id="SSF53335">
    <property type="entry name" value="S-adenosyl-L-methionine-dependent methyltransferases"/>
    <property type="match status" value="2"/>
</dbReference>
<comment type="function">
    <text evidence="6">Specifically methylates the guanine in position 2445 (m2G2445) and the guanine in position 2069 (m7G2069) of 23S rRNA.</text>
</comment>
<keyword evidence="3 6" id="KW-0489">Methyltransferase</keyword>
<dbReference type="CDD" id="cd02440">
    <property type="entry name" value="AdoMet_MTases"/>
    <property type="match status" value="1"/>
</dbReference>
<gene>
    <name evidence="6 9" type="primary">rlmL</name>
    <name evidence="9" type="ORF">EW093_15790</name>
</gene>
<dbReference type="InterPro" id="IPR029063">
    <property type="entry name" value="SAM-dependent_MTases_sf"/>
</dbReference>
<dbReference type="Proteomes" id="UP000323824">
    <property type="component" value="Chromosome"/>
</dbReference>
<evidence type="ECO:0000256" key="4">
    <source>
        <dbReference type="ARBA" id="ARBA00022679"/>
    </source>
</evidence>
<dbReference type="PANTHER" id="PTHR47313">
    <property type="entry name" value="RIBOSOMAL RNA LARGE SUBUNIT METHYLTRANSFERASE K/L"/>
    <property type="match status" value="1"/>
</dbReference>
<evidence type="ECO:0000313" key="9">
    <source>
        <dbReference type="EMBL" id="QEN06083.1"/>
    </source>
</evidence>
<dbReference type="CDD" id="cd11715">
    <property type="entry name" value="THUMP_AdoMetMT"/>
    <property type="match status" value="1"/>
</dbReference>
<dbReference type="Pfam" id="PF22020">
    <property type="entry name" value="RlmL_1st"/>
    <property type="match status" value="1"/>
</dbReference>
<dbReference type="Gene3D" id="3.30.2130.30">
    <property type="match status" value="1"/>
</dbReference>
<evidence type="ECO:0000256" key="5">
    <source>
        <dbReference type="ARBA" id="ARBA00022691"/>
    </source>
</evidence>
<dbReference type="HAMAP" id="MF_01858">
    <property type="entry name" value="23SrRNA_methyltr_KL"/>
    <property type="match status" value="1"/>
</dbReference>
<reference evidence="9 10" key="2">
    <citation type="submission" date="2019-09" db="EMBL/GenBank/DDBJ databases">
        <title>Complete Genome Sequence and Methylome Analysis of free living Spirochaetas.</title>
        <authorList>
            <person name="Leshcheva N."/>
            <person name="Mikheeva N."/>
        </authorList>
    </citation>
    <scope>NUCLEOTIDE SEQUENCE [LARGE SCALE GENOMIC DNA]</scope>
    <source>
        <strain evidence="9 10">P</strain>
    </source>
</reference>
<dbReference type="Gene3D" id="3.30.750.80">
    <property type="entry name" value="RNA methyltransferase domain (HRMD) like"/>
    <property type="match status" value="1"/>
</dbReference>
<comment type="similarity">
    <text evidence="6">Belongs to the methyltransferase superfamily. RlmKL family.</text>
</comment>
<dbReference type="Pfam" id="PF02926">
    <property type="entry name" value="THUMP"/>
    <property type="match status" value="1"/>
</dbReference>
<dbReference type="AlphaFoldDB" id="A0A5C1QD88"/>
<dbReference type="InterPro" id="IPR017244">
    <property type="entry name" value="23SrRNA_methyltr_KL"/>
</dbReference>
<dbReference type="InterPro" id="IPR000241">
    <property type="entry name" value="RlmKL-like_Mtase"/>
</dbReference>
<dbReference type="InterPro" id="IPR004114">
    <property type="entry name" value="THUMP_dom"/>
</dbReference>
<dbReference type="PANTHER" id="PTHR47313:SF1">
    <property type="entry name" value="RIBOSOMAL RNA LARGE SUBUNIT METHYLTRANSFERASE K_L"/>
    <property type="match status" value="1"/>
</dbReference>
<dbReference type="OrthoDB" id="9805492at2"/>
<dbReference type="InterPro" id="IPR053943">
    <property type="entry name" value="RlmKL-like_Mtase_CS"/>
</dbReference>
<keyword evidence="10" id="KW-1185">Reference proteome</keyword>
<dbReference type="KEGG" id="sper:EW093_15790"/>
<dbReference type="GO" id="GO:0003723">
    <property type="term" value="F:RNA binding"/>
    <property type="evidence" value="ECO:0007669"/>
    <property type="project" value="UniProtKB-UniRule"/>
</dbReference>
<evidence type="ECO:0000256" key="2">
    <source>
        <dbReference type="ARBA" id="ARBA00022552"/>
    </source>
</evidence>
<dbReference type="GO" id="GO:0070043">
    <property type="term" value="F:rRNA (guanine-N7-)-methyltransferase activity"/>
    <property type="evidence" value="ECO:0007669"/>
    <property type="project" value="UniProtKB-UniRule"/>
</dbReference>
<comment type="catalytic activity">
    <reaction evidence="6">
        <text>guanosine(2069) in 23S rRNA + S-adenosyl-L-methionine = N(2)-methylguanosine(2069) in 23S rRNA + S-adenosyl-L-homocysteine + H(+)</text>
        <dbReference type="Rhea" id="RHEA:43772"/>
        <dbReference type="Rhea" id="RHEA-COMP:10688"/>
        <dbReference type="Rhea" id="RHEA-COMP:10689"/>
        <dbReference type="ChEBI" id="CHEBI:15378"/>
        <dbReference type="ChEBI" id="CHEBI:57856"/>
        <dbReference type="ChEBI" id="CHEBI:59789"/>
        <dbReference type="ChEBI" id="CHEBI:74269"/>
        <dbReference type="ChEBI" id="CHEBI:74481"/>
        <dbReference type="EC" id="2.1.1.264"/>
    </reaction>
</comment>
<dbReference type="Pfam" id="PF01170">
    <property type="entry name" value="UPF0020"/>
    <property type="match status" value="1"/>
</dbReference>
<dbReference type="EC" id="2.1.1.264" evidence="6"/>
<dbReference type="GO" id="GO:0005737">
    <property type="term" value="C:cytoplasm"/>
    <property type="evidence" value="ECO:0007669"/>
    <property type="project" value="UniProtKB-SubCell"/>
</dbReference>
<dbReference type="SMART" id="SM00981">
    <property type="entry name" value="THUMP"/>
    <property type="match status" value="1"/>
</dbReference>
<proteinExistence type="inferred from homology"/>
<sequence length="711" mass="81304">MLIKDLKLFCTCPLNTEELLVNELVDLGAENCKISPSGVAFNGNLEIVYKACLCSRIAGKLFLELVEFDLNDQHDIYKFAKEIPWDEHFSVDDTFATSAAVVKSRVKNSKYASLLVKDAIADYFKDKYERRPNVDPKKPSVKVHLHISKNKASISLDLSGESLHKRGYRDGNAHAALKENVAAALLYRGNWPKMSKEGLNFLDPMCGSGTLLIEAAYIATNTPPGYYRHYYGFLGWLKHDVDLWDEVFDDVEKSIRPYSGVIRGFDMDRDAISQSIHNISNAGFSKLIHVEKSELSEFEVVESMTYKSGLICINPPYGVRLGDVPELKKLYAEFSNLFLEKLPGWKLSVITGEDELSRVIPLKIDKKHTLFNGAIKCTVSHFTLEDNKKKVEAPLSQGGISFKNRLIKRSKHLGKWAKRSGVSCYRVYDADLPDYNVAIDIYENTWITVSEYQAPKEIELHVVKKRLDEVLRVVPEVLDVDSDNVYLKVRKRQKGSTQYYKNDTSKEFNIVHESGAKFYVNFKDYLDTGIFLDHRPIRRWIRDNVEGKSLLNLFSYTGTVTSLAAIGGAKSTTTVDASKTYIEWAKRNIQLNGLYSENHKFFVSDTKEWLKKDRNSYDVIFLDPPTFSNSKSGRDIFDVQVDYIELIQLCAKILKKSGVIIFSNNFRKFKFDETLFPDLEIKDISSSTIDQDFSNNPKIHRCWEIKWQTNH</sequence>
<dbReference type="Gene3D" id="3.40.50.150">
    <property type="entry name" value="Vaccinia Virus protein VP39"/>
    <property type="match status" value="2"/>
</dbReference>
<evidence type="ECO:0000256" key="3">
    <source>
        <dbReference type="ARBA" id="ARBA00022603"/>
    </source>
</evidence>
<dbReference type="InterPro" id="IPR054170">
    <property type="entry name" value="RlmL_1st"/>
</dbReference>
<dbReference type="GO" id="GO:0052915">
    <property type="term" value="F:23S rRNA (guanine(2445)-N(2))-methyltransferase activity"/>
    <property type="evidence" value="ECO:0007669"/>
    <property type="project" value="UniProtKB-UniRule"/>
</dbReference>
<dbReference type="NCBIfam" id="NF008748">
    <property type="entry name" value="PRK11783.1"/>
    <property type="match status" value="1"/>
</dbReference>
<keyword evidence="4 6" id="KW-0808">Transferase</keyword>
<protein>
    <recommendedName>
        <fullName evidence="6">Ribosomal RNA large subunit methyltransferase K/L</fullName>
    </recommendedName>
    <domain>
        <recommendedName>
            <fullName evidence="6">23S rRNA m2G2445 methyltransferase</fullName>
            <ecNumber evidence="6">2.1.1.173</ecNumber>
        </recommendedName>
        <alternativeName>
            <fullName evidence="6">rRNA (guanine-N(2)-)-methyltransferase RlmL</fullName>
        </alternativeName>
    </domain>
    <domain>
        <recommendedName>
            <fullName evidence="6">23S rRNA m7G2069 methyltransferase</fullName>
            <ecNumber evidence="6">2.1.1.264</ecNumber>
        </recommendedName>
        <alternativeName>
            <fullName evidence="6">rRNA (guanine-N(7)-)-methyltransferase RlmK</fullName>
        </alternativeName>
    </domain>
</protein>
<dbReference type="PROSITE" id="PS01261">
    <property type="entry name" value="UPF0020"/>
    <property type="match status" value="1"/>
</dbReference>
<dbReference type="InterPro" id="IPR019614">
    <property type="entry name" value="SAM-dep_methyl-trfase"/>
</dbReference>
<dbReference type="EMBL" id="CP035807">
    <property type="protein sequence ID" value="QEN06083.1"/>
    <property type="molecule type" value="Genomic_DNA"/>
</dbReference>
<evidence type="ECO:0000259" key="8">
    <source>
        <dbReference type="PROSITE" id="PS51165"/>
    </source>
</evidence>
<dbReference type="Pfam" id="PF10672">
    <property type="entry name" value="Methyltrans_SAM"/>
    <property type="match status" value="1"/>
</dbReference>
<dbReference type="EC" id="2.1.1.173" evidence="6"/>
<comment type="catalytic activity">
    <reaction evidence="6">
        <text>guanosine(2445) in 23S rRNA + S-adenosyl-L-methionine = N(2)-methylguanosine(2445) in 23S rRNA + S-adenosyl-L-homocysteine + H(+)</text>
        <dbReference type="Rhea" id="RHEA:42740"/>
        <dbReference type="Rhea" id="RHEA-COMP:10215"/>
        <dbReference type="Rhea" id="RHEA-COMP:10216"/>
        <dbReference type="ChEBI" id="CHEBI:15378"/>
        <dbReference type="ChEBI" id="CHEBI:57856"/>
        <dbReference type="ChEBI" id="CHEBI:59789"/>
        <dbReference type="ChEBI" id="CHEBI:74269"/>
        <dbReference type="ChEBI" id="CHEBI:74481"/>
        <dbReference type="EC" id="2.1.1.173"/>
    </reaction>
</comment>
<evidence type="ECO:0000256" key="1">
    <source>
        <dbReference type="ARBA" id="ARBA00022490"/>
    </source>
</evidence>
<comment type="subcellular location">
    <subcellularLocation>
        <location evidence="6">Cytoplasm</location>
    </subcellularLocation>
</comment>
<feature type="domain" description="THUMP" evidence="8">
    <location>
        <begin position="47"/>
        <end position="158"/>
    </location>
</feature>
<keyword evidence="2 6" id="KW-0698">rRNA processing</keyword>
<evidence type="ECO:0000256" key="6">
    <source>
        <dbReference type="HAMAP-Rule" id="MF_01858"/>
    </source>
</evidence>